<dbReference type="AlphaFoldDB" id="A0A427YPF3"/>
<evidence type="ECO:0000256" key="1">
    <source>
        <dbReference type="SAM" id="MobiDB-lite"/>
    </source>
</evidence>
<name>A0A427YPF3_9TREE</name>
<keyword evidence="3" id="KW-1185">Reference proteome</keyword>
<dbReference type="EMBL" id="RSCD01000005">
    <property type="protein sequence ID" value="RSH92973.1"/>
    <property type="molecule type" value="Genomic_DNA"/>
</dbReference>
<proteinExistence type="predicted"/>
<accession>A0A427YPF3</accession>
<feature type="compositionally biased region" description="Acidic residues" evidence="1">
    <location>
        <begin position="1"/>
        <end position="20"/>
    </location>
</feature>
<gene>
    <name evidence="2" type="ORF">EHS25_008421</name>
</gene>
<feature type="region of interest" description="Disordered" evidence="1">
    <location>
        <begin position="1"/>
        <end position="48"/>
    </location>
</feature>
<evidence type="ECO:0000313" key="3">
    <source>
        <dbReference type="Proteomes" id="UP000279259"/>
    </source>
</evidence>
<sequence length="209" mass="23305">MSDAEMTDYDDTTDYSDGSDTDQAPSDAGDSEESETDQVRSDIPGTSDYQISDLAFRPFVEQRPSILGVEEQEQEEDNPVSYFLVITANPRTGFTLSNHQQSLLPKVVTAALQCVSQDRLFSDWRALLDGLADRTSSGLQQRQFDAFIETVSEQIMSSKPFADTNTAYDIMDTNEIGPEEKLDDYVNEEEVVCRRDITGVEVATTLTIQ</sequence>
<comment type="caution">
    <text evidence="2">The sequence shown here is derived from an EMBL/GenBank/DDBJ whole genome shotgun (WGS) entry which is preliminary data.</text>
</comment>
<dbReference type="Proteomes" id="UP000279259">
    <property type="component" value="Unassembled WGS sequence"/>
</dbReference>
<evidence type="ECO:0000313" key="2">
    <source>
        <dbReference type="EMBL" id="RSH92973.1"/>
    </source>
</evidence>
<dbReference type="OrthoDB" id="10377829at2759"/>
<protein>
    <submittedName>
        <fullName evidence="2">Uncharacterized protein</fullName>
    </submittedName>
</protein>
<reference evidence="2 3" key="1">
    <citation type="submission" date="2018-11" db="EMBL/GenBank/DDBJ databases">
        <title>Genome sequence of Saitozyma podzolica DSM 27192.</title>
        <authorList>
            <person name="Aliyu H."/>
            <person name="Gorte O."/>
            <person name="Ochsenreither K."/>
        </authorList>
    </citation>
    <scope>NUCLEOTIDE SEQUENCE [LARGE SCALE GENOMIC DNA]</scope>
    <source>
        <strain evidence="2 3">DSM 27192</strain>
    </source>
</reference>
<organism evidence="2 3">
    <name type="scientific">Saitozyma podzolica</name>
    <dbReference type="NCBI Taxonomy" id="1890683"/>
    <lineage>
        <taxon>Eukaryota</taxon>
        <taxon>Fungi</taxon>
        <taxon>Dikarya</taxon>
        <taxon>Basidiomycota</taxon>
        <taxon>Agaricomycotina</taxon>
        <taxon>Tremellomycetes</taxon>
        <taxon>Tremellales</taxon>
        <taxon>Trimorphomycetaceae</taxon>
        <taxon>Saitozyma</taxon>
    </lineage>
</organism>